<keyword evidence="1 2" id="KW-0378">Hydrolase</keyword>
<proteinExistence type="predicted"/>
<dbReference type="Gene3D" id="2.130.10.10">
    <property type="entry name" value="YVTN repeat-like/Quinoprotein amine dehydrogenase"/>
    <property type="match status" value="1"/>
</dbReference>
<sequence>MTPNRAQAVRDRLGALFADPARLPADAEVSGDWVRAPGAGDGAVVYVHGGGFAHTMPEAERVMAYRLSKATARPVLRVDYRPAPAHPYPAALEDVLAAWRSVLDQGAPAAKIVLVGEFTVSTPEAGPYALAEGPDGALWFTLTHQGAIGRTGADGHLTVHPTRAGTGPTITARGPDDALWFTEYRAHRIGRIAVDGTVTSCDSYDLSSPTCEPHGIASSGGALWCALEAGSLARIEVSE</sequence>
<reference evidence="2 3" key="1">
    <citation type="submission" date="2024-06" db="EMBL/GenBank/DDBJ databases">
        <title>The Natural Products Discovery Center: Release of the First 8490 Sequenced Strains for Exploring Actinobacteria Biosynthetic Diversity.</title>
        <authorList>
            <person name="Kalkreuter E."/>
            <person name="Kautsar S.A."/>
            <person name="Yang D."/>
            <person name="Bader C.D."/>
            <person name="Teijaro C.N."/>
            <person name="Fluegel L."/>
            <person name="Davis C.M."/>
            <person name="Simpson J.R."/>
            <person name="Lauterbach L."/>
            <person name="Steele A.D."/>
            <person name="Gui C."/>
            <person name="Meng S."/>
            <person name="Li G."/>
            <person name="Viehrig K."/>
            <person name="Ye F."/>
            <person name="Su P."/>
            <person name="Kiefer A.F."/>
            <person name="Nichols A."/>
            <person name="Cepeda A.J."/>
            <person name="Yan W."/>
            <person name="Fan B."/>
            <person name="Jiang Y."/>
            <person name="Adhikari A."/>
            <person name="Zheng C.-J."/>
            <person name="Schuster L."/>
            <person name="Cowan T.M."/>
            <person name="Smanski M.J."/>
            <person name="Chevrette M.G."/>
            <person name="De Carvalho L.P.S."/>
            <person name="Shen B."/>
        </authorList>
    </citation>
    <scope>NUCLEOTIDE SEQUENCE [LARGE SCALE GENOMIC DNA]</scope>
    <source>
        <strain evidence="2 3">NPDC053791</strain>
    </source>
</reference>
<dbReference type="EMBL" id="JBFASG010000052">
    <property type="protein sequence ID" value="MEV4927497.1"/>
    <property type="molecule type" value="Genomic_DNA"/>
</dbReference>
<comment type="caution">
    <text evidence="2">The sequence shown here is derived from an EMBL/GenBank/DDBJ whole genome shotgun (WGS) entry which is preliminary data.</text>
</comment>
<evidence type="ECO:0000313" key="3">
    <source>
        <dbReference type="Proteomes" id="UP001552479"/>
    </source>
</evidence>
<dbReference type="GO" id="GO:0016787">
    <property type="term" value="F:hydrolase activity"/>
    <property type="evidence" value="ECO:0007669"/>
    <property type="project" value="UniProtKB-KW"/>
</dbReference>
<evidence type="ECO:0000313" key="2">
    <source>
        <dbReference type="EMBL" id="MEV4927497.1"/>
    </source>
</evidence>
<accession>A0ABV3J4H5</accession>
<evidence type="ECO:0000256" key="1">
    <source>
        <dbReference type="ARBA" id="ARBA00022801"/>
    </source>
</evidence>
<name>A0ABV3J4H5_9ACTN</name>
<gene>
    <name evidence="2" type="ORF">AB0L03_32610</name>
</gene>
<dbReference type="PANTHER" id="PTHR48081:SF8">
    <property type="entry name" value="ALPHA_BETA HYDROLASE FOLD-3 DOMAIN-CONTAINING PROTEIN-RELATED"/>
    <property type="match status" value="1"/>
</dbReference>
<dbReference type="PANTHER" id="PTHR48081">
    <property type="entry name" value="AB HYDROLASE SUPERFAMILY PROTEIN C4A8.06C"/>
    <property type="match status" value="1"/>
</dbReference>
<dbReference type="SUPFAM" id="SSF63829">
    <property type="entry name" value="Calcium-dependent phosphotriesterase"/>
    <property type="match status" value="1"/>
</dbReference>
<keyword evidence="3" id="KW-1185">Reference proteome</keyword>
<dbReference type="InterPro" id="IPR029058">
    <property type="entry name" value="AB_hydrolase_fold"/>
</dbReference>
<dbReference type="InterPro" id="IPR015943">
    <property type="entry name" value="WD40/YVTN_repeat-like_dom_sf"/>
</dbReference>
<organism evidence="2 3">
    <name type="scientific">Streptomyces roseoverticillatus</name>
    <dbReference type="NCBI Taxonomy" id="66429"/>
    <lineage>
        <taxon>Bacteria</taxon>
        <taxon>Bacillati</taxon>
        <taxon>Actinomycetota</taxon>
        <taxon>Actinomycetes</taxon>
        <taxon>Kitasatosporales</taxon>
        <taxon>Streptomycetaceae</taxon>
        <taxon>Streptomyces</taxon>
    </lineage>
</organism>
<dbReference type="Pfam" id="PF24684">
    <property type="entry name" value="Vgb_lyase"/>
    <property type="match status" value="1"/>
</dbReference>
<dbReference type="Proteomes" id="UP001552479">
    <property type="component" value="Unassembled WGS sequence"/>
</dbReference>
<dbReference type="SUPFAM" id="SSF53474">
    <property type="entry name" value="alpha/beta-Hydrolases"/>
    <property type="match status" value="1"/>
</dbReference>
<dbReference type="InterPro" id="IPR050300">
    <property type="entry name" value="GDXG_lipolytic_enzyme"/>
</dbReference>
<protein>
    <submittedName>
        <fullName evidence="2">Alpha/beta hydrolase fold domain-containing protein</fullName>
    </submittedName>
</protein>